<dbReference type="Proteomes" id="UP000268529">
    <property type="component" value="Chromosome"/>
</dbReference>
<accession>A0AAX3FHF4</accession>
<evidence type="ECO:0000313" key="2">
    <source>
        <dbReference type="EMBL" id="VEE90082.1"/>
    </source>
</evidence>
<dbReference type="GeneID" id="92743235"/>
<gene>
    <name evidence="2" type="ORF">NCTC8529_00617</name>
</gene>
<sequence>MKTKLLFIVRILLAGFFSTSVIFISLFFQNKIMSGKDFLYSFVFLCVVVYLSTIPSKFDKKNSGK</sequence>
<organism evidence="2 3">
    <name type="scientific">Actinobacillus equuli</name>
    <dbReference type="NCBI Taxonomy" id="718"/>
    <lineage>
        <taxon>Bacteria</taxon>
        <taxon>Pseudomonadati</taxon>
        <taxon>Pseudomonadota</taxon>
        <taxon>Gammaproteobacteria</taxon>
        <taxon>Pasteurellales</taxon>
        <taxon>Pasteurellaceae</taxon>
        <taxon>Actinobacillus</taxon>
    </lineage>
</organism>
<protein>
    <submittedName>
        <fullName evidence="2">Uncharacterized protein</fullName>
    </submittedName>
</protein>
<keyword evidence="1" id="KW-0812">Transmembrane</keyword>
<reference evidence="2 3" key="1">
    <citation type="submission" date="2018-12" db="EMBL/GenBank/DDBJ databases">
        <authorList>
            <consortium name="Pathogen Informatics"/>
        </authorList>
    </citation>
    <scope>NUCLEOTIDE SEQUENCE [LARGE SCALE GENOMIC DNA]</scope>
    <source>
        <strain evidence="2 3">NCTC8529</strain>
    </source>
</reference>
<name>A0AAX3FHF4_ACTEU</name>
<feature type="transmembrane region" description="Helical" evidence="1">
    <location>
        <begin position="38"/>
        <end position="56"/>
    </location>
</feature>
<dbReference type="EMBL" id="LR134310">
    <property type="protein sequence ID" value="VEE90082.1"/>
    <property type="molecule type" value="Genomic_DNA"/>
</dbReference>
<proteinExistence type="predicted"/>
<dbReference type="AlphaFoldDB" id="A0AAX3FHF4"/>
<keyword evidence="1" id="KW-1133">Transmembrane helix</keyword>
<feature type="transmembrane region" description="Helical" evidence="1">
    <location>
        <begin position="7"/>
        <end position="26"/>
    </location>
</feature>
<keyword evidence="1" id="KW-0472">Membrane</keyword>
<dbReference type="RefSeq" id="WP_039197620.1">
    <property type="nucleotide sequence ID" value="NZ_LR134310.1"/>
</dbReference>
<evidence type="ECO:0000313" key="3">
    <source>
        <dbReference type="Proteomes" id="UP000268529"/>
    </source>
</evidence>
<evidence type="ECO:0000256" key="1">
    <source>
        <dbReference type="SAM" id="Phobius"/>
    </source>
</evidence>